<dbReference type="RefSeq" id="WP_210657693.1">
    <property type="nucleotide sequence ID" value="NZ_JAGKQQ010000001.1"/>
</dbReference>
<name>A0ABS5BXT3_9BACT</name>
<organism evidence="1 2">
    <name type="scientific">Gemmata palustris</name>
    <dbReference type="NCBI Taxonomy" id="2822762"/>
    <lineage>
        <taxon>Bacteria</taxon>
        <taxon>Pseudomonadati</taxon>
        <taxon>Planctomycetota</taxon>
        <taxon>Planctomycetia</taxon>
        <taxon>Gemmatales</taxon>
        <taxon>Gemmataceae</taxon>
        <taxon>Gemmata</taxon>
    </lineage>
</organism>
<dbReference type="Pfam" id="PF13646">
    <property type="entry name" value="HEAT_2"/>
    <property type="match status" value="1"/>
</dbReference>
<dbReference type="SUPFAM" id="SSF48371">
    <property type="entry name" value="ARM repeat"/>
    <property type="match status" value="1"/>
</dbReference>
<proteinExistence type="predicted"/>
<evidence type="ECO:0000313" key="1">
    <source>
        <dbReference type="EMBL" id="MBP3958055.1"/>
    </source>
</evidence>
<dbReference type="EMBL" id="JAGKQQ010000001">
    <property type="protein sequence ID" value="MBP3958055.1"/>
    <property type="molecule type" value="Genomic_DNA"/>
</dbReference>
<sequence length="112" mass="11722">MLAEVVDTGITGGSSRYQAVLTITMFGPKAYDTITKLTGVAMSDVSYETRRAIASALGRVGFSETTGPNMKALTALADVLAKDVSASVRMEALQSLTLLGPPWDGVRKAGPK</sequence>
<evidence type="ECO:0000313" key="2">
    <source>
        <dbReference type="Proteomes" id="UP000676565"/>
    </source>
</evidence>
<dbReference type="Proteomes" id="UP000676565">
    <property type="component" value="Unassembled WGS sequence"/>
</dbReference>
<dbReference type="Gene3D" id="1.25.10.10">
    <property type="entry name" value="Leucine-rich Repeat Variant"/>
    <property type="match status" value="1"/>
</dbReference>
<dbReference type="InterPro" id="IPR016024">
    <property type="entry name" value="ARM-type_fold"/>
</dbReference>
<comment type="caution">
    <text evidence="1">The sequence shown here is derived from an EMBL/GenBank/DDBJ whole genome shotgun (WGS) entry which is preliminary data.</text>
</comment>
<keyword evidence="2" id="KW-1185">Reference proteome</keyword>
<reference evidence="1 2" key="1">
    <citation type="submission" date="2021-04" db="EMBL/GenBank/DDBJ databases">
        <authorList>
            <person name="Ivanova A."/>
        </authorList>
    </citation>
    <scope>NUCLEOTIDE SEQUENCE [LARGE SCALE GENOMIC DNA]</scope>
    <source>
        <strain evidence="1 2">G18</strain>
    </source>
</reference>
<protein>
    <submittedName>
        <fullName evidence="1">HEAT repeat domain-containing protein</fullName>
    </submittedName>
</protein>
<accession>A0ABS5BXT3</accession>
<dbReference type="InterPro" id="IPR011989">
    <property type="entry name" value="ARM-like"/>
</dbReference>
<gene>
    <name evidence="1" type="ORF">J8F10_22605</name>
</gene>